<protein>
    <submittedName>
        <fullName evidence="1">Uncharacterized protein</fullName>
    </submittedName>
</protein>
<evidence type="ECO:0000313" key="2">
    <source>
        <dbReference type="Proteomes" id="UP000593577"/>
    </source>
</evidence>
<gene>
    <name evidence="1" type="ORF">Goari_022112</name>
</gene>
<dbReference type="EMBL" id="JABFAA010345560">
    <property type="protein sequence ID" value="MBA0701978.1"/>
    <property type="molecule type" value="Genomic_DNA"/>
</dbReference>
<keyword evidence="2" id="KW-1185">Reference proteome</keyword>
<dbReference type="AlphaFoldDB" id="A0A7J8YQV5"/>
<comment type="caution">
    <text evidence="1">The sequence shown here is derived from an EMBL/GenBank/DDBJ whole genome shotgun (WGS) entry which is preliminary data.</text>
</comment>
<dbReference type="Proteomes" id="UP000593577">
    <property type="component" value="Unassembled WGS sequence"/>
</dbReference>
<name>A0A7J8YQV5_GOSAI</name>
<proteinExistence type="predicted"/>
<organism evidence="1 2">
    <name type="scientific">Gossypium aridum</name>
    <name type="common">American cotton</name>
    <name type="synonym">Erioxylum aridum</name>
    <dbReference type="NCBI Taxonomy" id="34290"/>
    <lineage>
        <taxon>Eukaryota</taxon>
        <taxon>Viridiplantae</taxon>
        <taxon>Streptophyta</taxon>
        <taxon>Embryophyta</taxon>
        <taxon>Tracheophyta</taxon>
        <taxon>Spermatophyta</taxon>
        <taxon>Magnoliopsida</taxon>
        <taxon>eudicotyledons</taxon>
        <taxon>Gunneridae</taxon>
        <taxon>Pentapetalae</taxon>
        <taxon>rosids</taxon>
        <taxon>malvids</taxon>
        <taxon>Malvales</taxon>
        <taxon>Malvaceae</taxon>
        <taxon>Malvoideae</taxon>
        <taxon>Gossypium</taxon>
    </lineage>
</organism>
<accession>A0A7J8YQV5</accession>
<evidence type="ECO:0000313" key="1">
    <source>
        <dbReference type="EMBL" id="MBA0701978.1"/>
    </source>
</evidence>
<sequence length="17" mass="1921">MLSNAILMVLFLLIVVM</sequence>
<reference evidence="1 2" key="1">
    <citation type="journal article" date="2019" name="Genome Biol. Evol.">
        <title>Insights into the evolution of the New World diploid cottons (Gossypium, subgenus Houzingenia) based on genome sequencing.</title>
        <authorList>
            <person name="Grover C.E."/>
            <person name="Arick M.A. 2nd"/>
            <person name="Thrash A."/>
            <person name="Conover J.L."/>
            <person name="Sanders W.S."/>
            <person name="Peterson D.G."/>
            <person name="Frelichowski J.E."/>
            <person name="Scheffler J.A."/>
            <person name="Scheffler B.E."/>
            <person name="Wendel J.F."/>
        </authorList>
    </citation>
    <scope>NUCLEOTIDE SEQUENCE [LARGE SCALE GENOMIC DNA]</scope>
    <source>
        <strain evidence="1">185</strain>
        <tissue evidence="1">Leaf</tissue>
    </source>
</reference>